<keyword evidence="3" id="KW-1185">Reference proteome</keyword>
<comment type="caution">
    <text evidence="2">The sequence shown here is derived from an EMBL/GenBank/DDBJ whole genome shotgun (WGS) entry which is preliminary data.</text>
</comment>
<gene>
    <name evidence="2" type="ORF">RP75_27535</name>
</gene>
<sequence>MPILANEKQFQRRVIFLIASIVAGLILTTIATVLCLADHQNWNALRRQGTLAAGVIAVQREELEKVTDVYASWDEAFVMSCQVQT</sequence>
<dbReference type="Proteomes" id="UP000032564">
    <property type="component" value="Unassembled WGS sequence"/>
</dbReference>
<protein>
    <submittedName>
        <fullName evidence="2">Uncharacterized protein</fullName>
    </submittedName>
</protein>
<organism evidence="2 3">
    <name type="scientific">Agrobacterium arsenijevicii</name>
    <dbReference type="NCBI Taxonomy" id="1585697"/>
    <lineage>
        <taxon>Bacteria</taxon>
        <taxon>Pseudomonadati</taxon>
        <taxon>Pseudomonadota</taxon>
        <taxon>Alphaproteobacteria</taxon>
        <taxon>Hyphomicrobiales</taxon>
        <taxon>Rhizobiaceae</taxon>
        <taxon>Rhizobium/Agrobacterium group</taxon>
        <taxon>Agrobacterium</taxon>
    </lineage>
</organism>
<reference evidence="2 3" key="1">
    <citation type="submission" date="2014-12" db="EMBL/GenBank/DDBJ databases">
        <authorList>
            <person name="Kuzmanovic N."/>
            <person name="Pulawska J."/>
            <person name="Obradovic A."/>
        </authorList>
    </citation>
    <scope>NUCLEOTIDE SEQUENCE [LARGE SCALE GENOMIC DNA]</scope>
    <source>
        <strain evidence="2 3">KFB 330</strain>
        <plasmid evidence="2">pTi</plasmid>
    </source>
</reference>
<geneLocation type="plasmid" evidence="2">
    <name>pTi</name>
</geneLocation>
<evidence type="ECO:0000313" key="3">
    <source>
        <dbReference type="Proteomes" id="UP000032564"/>
    </source>
</evidence>
<keyword evidence="1" id="KW-0472">Membrane</keyword>
<dbReference type="RefSeq" id="WP_045024429.1">
    <property type="nucleotide sequence ID" value="NZ_CP166108.1"/>
</dbReference>
<evidence type="ECO:0000256" key="1">
    <source>
        <dbReference type="SAM" id="Phobius"/>
    </source>
</evidence>
<accession>A0ABR5CZS5</accession>
<feature type="transmembrane region" description="Helical" evidence="1">
    <location>
        <begin position="14"/>
        <end position="37"/>
    </location>
</feature>
<name>A0ABR5CZS5_9HYPH</name>
<keyword evidence="1" id="KW-1133">Transmembrane helix</keyword>
<evidence type="ECO:0000313" key="2">
    <source>
        <dbReference type="EMBL" id="KJF70251.1"/>
    </source>
</evidence>
<keyword evidence="2" id="KW-0614">Plasmid</keyword>
<proteinExistence type="predicted"/>
<dbReference type="EMBL" id="JWIT01000041">
    <property type="protein sequence ID" value="KJF70251.1"/>
    <property type="molecule type" value="Genomic_DNA"/>
</dbReference>
<keyword evidence="1" id="KW-0812">Transmembrane</keyword>